<keyword evidence="8" id="KW-1185">Reference proteome</keyword>
<keyword evidence="6" id="KW-0732">Signal</keyword>
<protein>
    <submittedName>
        <fullName evidence="7">Group 1 truncated hemoglobin</fullName>
    </submittedName>
</protein>
<dbReference type="SUPFAM" id="SSF46458">
    <property type="entry name" value="Globin-like"/>
    <property type="match status" value="1"/>
</dbReference>
<evidence type="ECO:0000256" key="2">
    <source>
        <dbReference type="ARBA" id="ARBA00022617"/>
    </source>
</evidence>
<dbReference type="InterPro" id="IPR009050">
    <property type="entry name" value="Globin-like_sf"/>
</dbReference>
<evidence type="ECO:0000256" key="4">
    <source>
        <dbReference type="ARBA" id="ARBA00023004"/>
    </source>
</evidence>
<keyword evidence="4 5" id="KW-0408">Iron</keyword>
<dbReference type="AlphaFoldDB" id="A0A346NLN2"/>
<evidence type="ECO:0000256" key="5">
    <source>
        <dbReference type="PIRSR" id="PIRSR601486-1"/>
    </source>
</evidence>
<evidence type="ECO:0000256" key="1">
    <source>
        <dbReference type="ARBA" id="ARBA00022448"/>
    </source>
</evidence>
<dbReference type="Gene3D" id="1.10.490.10">
    <property type="entry name" value="Globins"/>
    <property type="match status" value="1"/>
</dbReference>
<proteinExistence type="predicted"/>
<evidence type="ECO:0000313" key="8">
    <source>
        <dbReference type="Proteomes" id="UP000262073"/>
    </source>
</evidence>
<reference evidence="7 8" key="1">
    <citation type="submission" date="2018-08" db="EMBL/GenBank/DDBJ databases">
        <title>Salinimonas sediminis sp. nov., a piezophilic bacterium isolated from a deep-sea sediment sample from the New Britain Trench.</title>
        <authorList>
            <person name="Cao J."/>
        </authorList>
    </citation>
    <scope>NUCLEOTIDE SEQUENCE [LARGE SCALE GENOMIC DNA]</scope>
    <source>
        <strain evidence="7 8">N102</strain>
    </source>
</reference>
<keyword evidence="2 5" id="KW-0349">Heme</keyword>
<dbReference type="Proteomes" id="UP000262073">
    <property type="component" value="Chromosome"/>
</dbReference>
<keyword evidence="3 5" id="KW-0479">Metal-binding</keyword>
<feature type="binding site" description="distal binding residue" evidence="5">
    <location>
        <position position="90"/>
    </location>
    <ligand>
        <name>heme</name>
        <dbReference type="ChEBI" id="CHEBI:30413"/>
    </ligand>
    <ligandPart>
        <name>Fe</name>
        <dbReference type="ChEBI" id="CHEBI:18248"/>
    </ligandPart>
</feature>
<dbReference type="EMBL" id="CP031769">
    <property type="protein sequence ID" value="AXR06439.1"/>
    <property type="molecule type" value="Genomic_DNA"/>
</dbReference>
<feature type="binding site" description="distal binding residue" evidence="5">
    <location>
        <position position="66"/>
    </location>
    <ligand>
        <name>heme</name>
        <dbReference type="ChEBI" id="CHEBI:30413"/>
    </ligand>
    <ligandPart>
        <name>Fe</name>
        <dbReference type="ChEBI" id="CHEBI:18248"/>
    </ligandPart>
</feature>
<feature type="chain" id="PRO_5017038415" evidence="6">
    <location>
        <begin position="21"/>
        <end position="138"/>
    </location>
</feature>
<dbReference type="GO" id="GO:0019825">
    <property type="term" value="F:oxygen binding"/>
    <property type="evidence" value="ECO:0007669"/>
    <property type="project" value="InterPro"/>
</dbReference>
<feature type="signal peptide" evidence="6">
    <location>
        <begin position="1"/>
        <end position="20"/>
    </location>
</feature>
<gene>
    <name evidence="7" type="ORF">D0Y50_08715</name>
</gene>
<keyword evidence="1" id="KW-0813">Transport</keyword>
<dbReference type="CDD" id="cd00454">
    <property type="entry name" value="TrHb1_N"/>
    <property type="match status" value="1"/>
</dbReference>
<dbReference type="KEGG" id="salm:D0Y50_08715"/>
<name>A0A346NLN2_9ALTE</name>
<evidence type="ECO:0000256" key="6">
    <source>
        <dbReference type="SAM" id="SignalP"/>
    </source>
</evidence>
<dbReference type="GO" id="GO:0046872">
    <property type="term" value="F:metal ion binding"/>
    <property type="evidence" value="ECO:0007669"/>
    <property type="project" value="UniProtKB-KW"/>
</dbReference>
<dbReference type="RefSeq" id="WP_108566983.1">
    <property type="nucleotide sequence ID" value="NZ_CP031769.1"/>
</dbReference>
<dbReference type="InterPro" id="IPR001486">
    <property type="entry name" value="Hemoglobin_trunc"/>
</dbReference>
<accession>A0A346NLN2</accession>
<dbReference type="Pfam" id="PF01152">
    <property type="entry name" value="Bac_globin"/>
    <property type="match status" value="1"/>
</dbReference>
<organism evidence="7 8">
    <name type="scientific">Salinimonas sediminis</name>
    <dbReference type="NCBI Taxonomy" id="2303538"/>
    <lineage>
        <taxon>Bacteria</taxon>
        <taxon>Pseudomonadati</taxon>
        <taxon>Pseudomonadota</taxon>
        <taxon>Gammaproteobacteria</taxon>
        <taxon>Alteromonadales</taxon>
        <taxon>Alteromonadaceae</taxon>
        <taxon>Alteromonas/Salinimonas group</taxon>
        <taxon>Salinimonas</taxon>
    </lineage>
</organism>
<sequence length="138" mass="15323">MVKHLLISAGLLLLSACASSGQTAYARLGGMPALYAVTDNFITLIEHEPRILKYFKGVDIAEFRRHFAIQLCMETGGPCEYTGRTMQDAHAMMNITEADFNLTVELLIKAGEQAGLATSEINYLLMKLATMRKDMLYK</sequence>
<evidence type="ECO:0000313" key="7">
    <source>
        <dbReference type="EMBL" id="AXR06439.1"/>
    </source>
</evidence>
<evidence type="ECO:0000256" key="3">
    <source>
        <dbReference type="ARBA" id="ARBA00022723"/>
    </source>
</evidence>
<dbReference type="InterPro" id="IPR012292">
    <property type="entry name" value="Globin/Proto"/>
</dbReference>
<dbReference type="GO" id="GO:0020037">
    <property type="term" value="F:heme binding"/>
    <property type="evidence" value="ECO:0007669"/>
    <property type="project" value="InterPro"/>
</dbReference>
<dbReference type="OrthoDB" id="9795814at2"/>
<dbReference type="PROSITE" id="PS51257">
    <property type="entry name" value="PROKAR_LIPOPROTEIN"/>
    <property type="match status" value="1"/>
</dbReference>